<dbReference type="EMBL" id="UGPN01000002">
    <property type="protein sequence ID" value="STY60470.1"/>
    <property type="molecule type" value="Genomic_DNA"/>
</dbReference>
<dbReference type="AlphaFoldDB" id="A0A378MW75"/>
<organism evidence="1 2">
    <name type="scientific">Mannheimia haemolytica</name>
    <name type="common">Pasteurella haemolytica</name>
    <dbReference type="NCBI Taxonomy" id="75985"/>
    <lineage>
        <taxon>Bacteria</taxon>
        <taxon>Pseudomonadati</taxon>
        <taxon>Pseudomonadota</taxon>
        <taxon>Gammaproteobacteria</taxon>
        <taxon>Pasteurellales</taxon>
        <taxon>Pasteurellaceae</taxon>
        <taxon>Mannheimia</taxon>
    </lineage>
</organism>
<dbReference type="SUPFAM" id="SSF52833">
    <property type="entry name" value="Thioredoxin-like"/>
    <property type="match status" value="1"/>
</dbReference>
<dbReference type="InterPro" id="IPR036249">
    <property type="entry name" value="Thioredoxin-like_sf"/>
</dbReference>
<name>A0A378MW75_MANHA</name>
<gene>
    <name evidence="1" type="primary">dsbE_2</name>
    <name evidence="1" type="ORF">NCTC10638_01675</name>
</gene>
<reference evidence="1 2" key="1">
    <citation type="submission" date="2018-06" db="EMBL/GenBank/DDBJ databases">
        <authorList>
            <consortium name="Pathogen Informatics"/>
            <person name="Doyle S."/>
        </authorList>
    </citation>
    <scope>NUCLEOTIDE SEQUENCE [LARGE SCALE GENOMIC DNA]</scope>
    <source>
        <strain evidence="1 2">NCTC10638</strain>
    </source>
</reference>
<evidence type="ECO:0000313" key="1">
    <source>
        <dbReference type="EMBL" id="STY60470.1"/>
    </source>
</evidence>
<sequence>MKKILLLIPLLLLVVIVGFLTVPLMNKDALAPTEDWQGKPFPEFVGKNLLDSNAHLNNNSLPKEPYILNVWASWCTWCIKEFPIFVGTKTKRRADCRLNL</sequence>
<proteinExistence type="predicted"/>
<dbReference type="Gene3D" id="3.40.30.10">
    <property type="entry name" value="Glutaredoxin"/>
    <property type="match status" value="1"/>
</dbReference>
<dbReference type="Proteomes" id="UP000254802">
    <property type="component" value="Unassembled WGS sequence"/>
</dbReference>
<evidence type="ECO:0000313" key="2">
    <source>
        <dbReference type="Proteomes" id="UP000254802"/>
    </source>
</evidence>
<accession>A0A378MW75</accession>
<protein>
    <submittedName>
        <fullName evidence="1">Cytochrome c biogenesis protein CcmG</fullName>
    </submittedName>
</protein>